<feature type="compositionally biased region" description="Basic and acidic residues" evidence="1">
    <location>
        <begin position="1"/>
        <end position="12"/>
    </location>
</feature>
<accession>A0A834AWD4</accession>
<evidence type="ECO:0000313" key="4">
    <source>
        <dbReference type="Proteomes" id="UP000664940"/>
    </source>
</evidence>
<organism evidence="3 4">
    <name type="scientific">Phyllostomus discolor</name>
    <name type="common">pale spear-nosed bat</name>
    <dbReference type="NCBI Taxonomy" id="89673"/>
    <lineage>
        <taxon>Eukaryota</taxon>
        <taxon>Metazoa</taxon>
        <taxon>Chordata</taxon>
        <taxon>Craniata</taxon>
        <taxon>Vertebrata</taxon>
        <taxon>Euteleostomi</taxon>
        <taxon>Mammalia</taxon>
        <taxon>Eutheria</taxon>
        <taxon>Laurasiatheria</taxon>
        <taxon>Chiroptera</taxon>
        <taxon>Yangochiroptera</taxon>
        <taxon>Phyllostomidae</taxon>
        <taxon>Phyllostominae</taxon>
        <taxon>Phyllostomus</taxon>
    </lineage>
</organism>
<feature type="region of interest" description="Disordered" evidence="1">
    <location>
        <begin position="1"/>
        <end position="29"/>
    </location>
</feature>
<dbReference type="GO" id="GO:0004842">
    <property type="term" value="F:ubiquitin-protein transferase activity"/>
    <property type="evidence" value="ECO:0007669"/>
    <property type="project" value="TreeGrafter"/>
</dbReference>
<dbReference type="Pfam" id="PF24525">
    <property type="entry name" value="TTC3"/>
    <property type="match status" value="1"/>
</dbReference>
<proteinExistence type="predicted"/>
<sequence>MVEKEEQLKTEQADLYPASNFMKGNTSDVPEDYATEDKVYSLDELHILDMIEQDSTNKVSAEYGETEKEKLARQQQLYKLHHQCEDFKRQLKTVTFRWQEDQMQIKKRDKIIASLNQQVAFGINKVSKSQWEMEKLNMESTIKAYLSKLNAETSRALTAEVYFLQCRRDFGLLHLEQTEKECLSQLARVTHMAAREHNGNFWKSNWHIKRKNFLLCLPVYTSNLESPQLKAAVDSWNAIVTDVRNKIAFLKTQYSEQINRVKQGFALSTLPPIQLPPPPPSPEILMQQFLGRHPVKESFFRPVLTVPQMPPVCPGVISAPSQPRPALVPSSSWWNRY</sequence>
<dbReference type="AlphaFoldDB" id="A0A834AWD4"/>
<dbReference type="GO" id="GO:0003723">
    <property type="term" value="F:RNA binding"/>
    <property type="evidence" value="ECO:0007669"/>
    <property type="project" value="TreeGrafter"/>
</dbReference>
<dbReference type="EMBL" id="JABVXQ010000003">
    <property type="protein sequence ID" value="KAF6118393.1"/>
    <property type="molecule type" value="Genomic_DNA"/>
</dbReference>
<feature type="domain" description="TTC3/DZIP3-like helical" evidence="2">
    <location>
        <begin position="222"/>
        <end position="279"/>
    </location>
</feature>
<reference evidence="3 4" key="1">
    <citation type="journal article" date="2020" name="Nature">
        <title>Six reference-quality genomes reveal evolution of bat adaptations.</title>
        <authorList>
            <person name="Jebb D."/>
            <person name="Huang Z."/>
            <person name="Pippel M."/>
            <person name="Hughes G.M."/>
            <person name="Lavrichenko K."/>
            <person name="Devanna P."/>
            <person name="Winkler S."/>
            <person name="Jermiin L.S."/>
            <person name="Skirmuntt E.C."/>
            <person name="Katzourakis A."/>
            <person name="Burkitt-Gray L."/>
            <person name="Ray D.A."/>
            <person name="Sullivan K.A.M."/>
            <person name="Roscito J.G."/>
            <person name="Kirilenko B.M."/>
            <person name="Davalos L.M."/>
            <person name="Corthals A.P."/>
            <person name="Power M.L."/>
            <person name="Jones G."/>
            <person name="Ransome R.D."/>
            <person name="Dechmann D.K.N."/>
            <person name="Locatelli A.G."/>
            <person name="Puechmaille S.J."/>
            <person name="Fedrigo O."/>
            <person name="Jarvis E.D."/>
            <person name="Hiller M."/>
            <person name="Vernes S.C."/>
            <person name="Myers E.W."/>
            <person name="Teeling E.C."/>
        </authorList>
    </citation>
    <scope>NUCLEOTIDE SEQUENCE [LARGE SCALE GENOMIC DNA]</scope>
    <source>
        <strain evidence="3">Bat1K_MPI-CBG_1</strain>
    </source>
</reference>
<gene>
    <name evidence="3" type="ORF">HJG60_004192</name>
</gene>
<comment type="caution">
    <text evidence="3">The sequence shown here is derived from an EMBL/GenBank/DDBJ whole genome shotgun (WGS) entry which is preliminary data.</text>
</comment>
<evidence type="ECO:0000313" key="3">
    <source>
        <dbReference type="EMBL" id="KAF6118393.1"/>
    </source>
</evidence>
<evidence type="ECO:0000256" key="1">
    <source>
        <dbReference type="SAM" id="MobiDB-lite"/>
    </source>
</evidence>
<dbReference type="GO" id="GO:0000209">
    <property type="term" value="P:protein polyubiquitination"/>
    <property type="evidence" value="ECO:0007669"/>
    <property type="project" value="TreeGrafter"/>
</dbReference>
<dbReference type="Proteomes" id="UP000664940">
    <property type="component" value="Unassembled WGS sequence"/>
</dbReference>
<dbReference type="PANTHER" id="PTHR15727">
    <property type="entry name" value="RING FINGER PROTEIN 214"/>
    <property type="match status" value="1"/>
</dbReference>
<name>A0A834AWD4_9CHIR</name>
<evidence type="ECO:0000259" key="2">
    <source>
        <dbReference type="Pfam" id="PF24525"/>
    </source>
</evidence>
<dbReference type="PANTHER" id="PTHR15727:SF4">
    <property type="entry name" value="E3 UBIQUITIN-PROTEIN LIGASE DZIP3"/>
    <property type="match status" value="1"/>
</dbReference>
<dbReference type="InterPro" id="IPR056872">
    <property type="entry name" value="TTC3/DZIP3-like_helical"/>
</dbReference>
<protein>
    <submittedName>
        <fullName evidence="3">DAZ interacting zinc finger protein 3</fullName>
    </submittedName>
</protein>
<dbReference type="GO" id="GO:0005737">
    <property type="term" value="C:cytoplasm"/>
    <property type="evidence" value="ECO:0007669"/>
    <property type="project" value="TreeGrafter"/>
</dbReference>
<dbReference type="GO" id="GO:0031593">
    <property type="term" value="F:polyubiquitin modification-dependent protein binding"/>
    <property type="evidence" value="ECO:0007669"/>
    <property type="project" value="TreeGrafter"/>
</dbReference>